<dbReference type="GO" id="GO:0010181">
    <property type="term" value="F:FMN binding"/>
    <property type="evidence" value="ECO:0007669"/>
    <property type="project" value="InterPro"/>
</dbReference>
<dbReference type="Proteomes" id="UP000320333">
    <property type="component" value="Unassembled WGS sequence"/>
</dbReference>
<evidence type="ECO:0000256" key="1">
    <source>
        <dbReference type="ARBA" id="ARBA00001917"/>
    </source>
</evidence>
<dbReference type="Pfam" id="PF10590">
    <property type="entry name" value="PNP_phzG_C"/>
    <property type="match status" value="1"/>
</dbReference>
<dbReference type="PANTHER" id="PTHR10851">
    <property type="entry name" value="PYRIDOXINE-5-PHOSPHATE OXIDASE"/>
    <property type="match status" value="1"/>
</dbReference>
<protein>
    <recommendedName>
        <fullName evidence="4">pyridoxal 5'-phosphate synthase</fullName>
        <ecNumber evidence="4">1.4.3.5</ecNumber>
    </recommendedName>
</protein>
<dbReference type="HAMAP" id="MF_01629">
    <property type="entry name" value="PdxH"/>
    <property type="match status" value="1"/>
</dbReference>
<dbReference type="OrthoDB" id="303614at2759"/>
<evidence type="ECO:0000256" key="3">
    <source>
        <dbReference type="ARBA" id="ARBA00005037"/>
    </source>
</evidence>
<comment type="cofactor">
    <cofactor evidence="1">
        <name>FMN</name>
        <dbReference type="ChEBI" id="CHEBI:58210"/>
    </cofactor>
</comment>
<keyword evidence="11" id="KW-1185">Reference proteome</keyword>
<feature type="domain" description="Pyridoxamine 5'-phosphate oxidase N-terminal" evidence="8">
    <location>
        <begin position="42"/>
        <end position="158"/>
    </location>
</feature>
<evidence type="ECO:0000313" key="10">
    <source>
        <dbReference type="EMBL" id="TPX71028.1"/>
    </source>
</evidence>
<evidence type="ECO:0000259" key="8">
    <source>
        <dbReference type="Pfam" id="PF01243"/>
    </source>
</evidence>
<gene>
    <name evidence="10" type="primary">PDX3</name>
    <name evidence="10" type="ORF">CcCBS67573_g06310</name>
</gene>
<proteinExistence type="inferred from homology"/>
<reference evidence="10 11" key="1">
    <citation type="journal article" date="2019" name="Sci. Rep.">
        <title>Comparative genomics of chytrid fungi reveal insights into the obligate biotrophic and pathogenic lifestyle of Synchytrium endobioticum.</title>
        <authorList>
            <person name="van de Vossenberg B.T.L.H."/>
            <person name="Warris S."/>
            <person name="Nguyen H.D.T."/>
            <person name="van Gent-Pelzer M.P.E."/>
            <person name="Joly D.L."/>
            <person name="van de Geest H.C."/>
            <person name="Bonants P.J.M."/>
            <person name="Smith D.S."/>
            <person name="Levesque C.A."/>
            <person name="van der Lee T.A.J."/>
        </authorList>
    </citation>
    <scope>NUCLEOTIDE SEQUENCE [LARGE SCALE GENOMIC DNA]</scope>
    <source>
        <strain evidence="10 11">CBS 675.73</strain>
    </source>
</reference>
<comment type="pathway">
    <text evidence="2">Cofactor metabolism; pyridoxal 5'-phosphate salvage; pyridoxal 5'-phosphate from pyridoxamine 5'-phosphate: step 1/1.</text>
</comment>
<dbReference type="NCBIfam" id="TIGR00558">
    <property type="entry name" value="pdxH"/>
    <property type="match status" value="1"/>
</dbReference>
<dbReference type="GO" id="GO:0008615">
    <property type="term" value="P:pyridoxine biosynthetic process"/>
    <property type="evidence" value="ECO:0007669"/>
    <property type="project" value="InterPro"/>
</dbReference>
<name>A0A507F6M3_9FUNG</name>
<dbReference type="EMBL" id="QEAP01000263">
    <property type="protein sequence ID" value="TPX71028.1"/>
    <property type="molecule type" value="Genomic_DNA"/>
</dbReference>
<dbReference type="PROSITE" id="PS01064">
    <property type="entry name" value="PYRIDOX_OXIDASE"/>
    <property type="match status" value="1"/>
</dbReference>
<dbReference type="InterPro" id="IPR019576">
    <property type="entry name" value="Pyridoxamine_oxidase_dimer_C"/>
</dbReference>
<dbReference type="InterPro" id="IPR000659">
    <property type="entry name" value="Pyridox_Oxase"/>
</dbReference>
<dbReference type="InterPro" id="IPR012349">
    <property type="entry name" value="Split_barrel_FMN-bd"/>
</dbReference>
<dbReference type="NCBIfam" id="NF004231">
    <property type="entry name" value="PRK05679.1"/>
    <property type="match status" value="1"/>
</dbReference>
<dbReference type="UniPathway" id="UPA01068">
    <property type="reaction ID" value="UER00304"/>
</dbReference>
<dbReference type="InterPro" id="IPR011576">
    <property type="entry name" value="Pyridox_Oxase_N"/>
</dbReference>
<keyword evidence="5" id="KW-0285">Flavoprotein</keyword>
<dbReference type="SUPFAM" id="SSF50475">
    <property type="entry name" value="FMN-binding split barrel"/>
    <property type="match status" value="1"/>
</dbReference>
<feature type="domain" description="Pyridoxine 5'-phosphate oxidase dimerisation C-terminal" evidence="9">
    <location>
        <begin position="178"/>
        <end position="220"/>
    </location>
</feature>
<dbReference type="Pfam" id="PF01243">
    <property type="entry name" value="PNPOx_N"/>
    <property type="match status" value="1"/>
</dbReference>
<dbReference type="STRING" id="246404.A0A507F6M3"/>
<organism evidence="10 11">
    <name type="scientific">Chytriomyces confervae</name>
    <dbReference type="NCBI Taxonomy" id="246404"/>
    <lineage>
        <taxon>Eukaryota</taxon>
        <taxon>Fungi</taxon>
        <taxon>Fungi incertae sedis</taxon>
        <taxon>Chytridiomycota</taxon>
        <taxon>Chytridiomycota incertae sedis</taxon>
        <taxon>Chytridiomycetes</taxon>
        <taxon>Chytridiales</taxon>
        <taxon>Chytriomycetaceae</taxon>
        <taxon>Chytriomyces</taxon>
    </lineage>
</organism>
<evidence type="ECO:0000256" key="5">
    <source>
        <dbReference type="ARBA" id="ARBA00022630"/>
    </source>
</evidence>
<dbReference type="EC" id="1.4.3.5" evidence="4"/>
<evidence type="ECO:0000256" key="2">
    <source>
        <dbReference type="ARBA" id="ARBA00004738"/>
    </source>
</evidence>
<evidence type="ECO:0000259" key="9">
    <source>
        <dbReference type="Pfam" id="PF10590"/>
    </source>
</evidence>
<dbReference type="GO" id="GO:0004733">
    <property type="term" value="F:pyridoxamine phosphate oxidase activity"/>
    <property type="evidence" value="ECO:0007669"/>
    <property type="project" value="UniProtKB-EC"/>
</dbReference>
<dbReference type="Gene3D" id="2.30.110.10">
    <property type="entry name" value="Electron Transport, Fmn-binding Protein, Chain A"/>
    <property type="match status" value="1"/>
</dbReference>
<keyword evidence="6" id="KW-0288">FMN</keyword>
<dbReference type="PIRSF" id="PIRSF000190">
    <property type="entry name" value="Pyd_amn-ph_oxd"/>
    <property type="match status" value="1"/>
</dbReference>
<dbReference type="PANTHER" id="PTHR10851:SF0">
    <property type="entry name" value="PYRIDOXINE-5'-PHOSPHATE OXIDASE"/>
    <property type="match status" value="1"/>
</dbReference>
<evidence type="ECO:0000256" key="4">
    <source>
        <dbReference type="ARBA" id="ARBA00012801"/>
    </source>
</evidence>
<keyword evidence="7" id="KW-0560">Oxidoreductase</keyword>
<evidence type="ECO:0000256" key="6">
    <source>
        <dbReference type="ARBA" id="ARBA00022643"/>
    </source>
</evidence>
<comment type="caution">
    <text evidence="10">The sequence shown here is derived from an EMBL/GenBank/DDBJ whole genome shotgun (WGS) entry which is preliminary data.</text>
</comment>
<sequence>MNNISRVALNVADMRVAYTAGTLPDSARDTPPLALFSEWIAAARETEKEANAMTIATASKTGRPSSRIVLLKGVDASGFVFYTNYNSRKSLQLTENPFASLTFYWGERQVRVEGPVEKVSQLESDAYFASRPRESQIGAWVSHDQSSPVDTRAILEDREVQVKKRFEGIDKIDKPPFWGGWRVVPTYIEFWQGRVGRLHDRILYERDAPESEWKTTRLMP</sequence>
<evidence type="ECO:0000313" key="11">
    <source>
        <dbReference type="Proteomes" id="UP000320333"/>
    </source>
</evidence>
<comment type="pathway">
    <text evidence="3">Cofactor metabolism; pyridoxal 5'-phosphate salvage; pyridoxal 5'-phosphate from pyridoxine 5'-phosphate: step 1/1.</text>
</comment>
<evidence type="ECO:0000256" key="7">
    <source>
        <dbReference type="ARBA" id="ARBA00023002"/>
    </source>
</evidence>
<dbReference type="AlphaFoldDB" id="A0A507F6M3"/>
<dbReference type="InterPro" id="IPR019740">
    <property type="entry name" value="Pyridox_Oxase_CS"/>
</dbReference>
<accession>A0A507F6M3</accession>